<evidence type="ECO:0000259" key="2">
    <source>
        <dbReference type="Pfam" id="PF05088"/>
    </source>
</evidence>
<evidence type="ECO:0000259" key="6">
    <source>
        <dbReference type="Pfam" id="PF21077"/>
    </source>
</evidence>
<proteinExistence type="predicted"/>
<keyword evidence="1" id="KW-0560">Oxidoreductase</keyword>
<dbReference type="RefSeq" id="WP_169260522.1">
    <property type="nucleotide sequence ID" value="NZ_WTVQ01000017.1"/>
</dbReference>
<dbReference type="Pfam" id="PF21077">
    <property type="entry name" value="GDH_ACT3"/>
    <property type="match status" value="1"/>
</dbReference>
<dbReference type="InterPro" id="IPR046346">
    <property type="entry name" value="Aminoacid_DH-like_N_sf"/>
</dbReference>
<feature type="domain" description="NAD-glutamate dehydrogenase ACT3" evidence="6">
    <location>
        <begin position="551"/>
        <end position="628"/>
    </location>
</feature>
<dbReference type="InterPro" id="IPR049056">
    <property type="entry name" value="NAD_Glu_DH_HM3"/>
</dbReference>
<evidence type="ECO:0000313" key="8">
    <source>
        <dbReference type="Proteomes" id="UP000648984"/>
    </source>
</evidence>
<dbReference type="InterPro" id="IPR049058">
    <property type="entry name" value="NAD_Glu_DH_HM2"/>
</dbReference>
<protein>
    <submittedName>
        <fullName evidence="7">NAD-glutamate dehydrogenase</fullName>
    </submittedName>
</protein>
<feature type="domain" description="NAD-specific glutamate dehydrogenase C-terminal" evidence="3">
    <location>
        <begin position="1267"/>
        <end position="1603"/>
    </location>
</feature>
<dbReference type="SUPFAM" id="SSF51735">
    <property type="entry name" value="NAD(P)-binding Rossmann-fold domains"/>
    <property type="match status" value="1"/>
</dbReference>
<dbReference type="InterPro" id="IPR036291">
    <property type="entry name" value="NAD(P)-bd_dom_sf"/>
</dbReference>
<evidence type="ECO:0000259" key="5">
    <source>
        <dbReference type="Pfam" id="PF21076"/>
    </source>
</evidence>
<feature type="domain" description="NAD-glutamate dehydrogenase N-terminal ACT1" evidence="4">
    <location>
        <begin position="35"/>
        <end position="174"/>
    </location>
</feature>
<dbReference type="InterPro" id="IPR028971">
    <property type="entry name" value="NAD-GDH_cat"/>
</dbReference>
<organism evidence="7 8">
    <name type="scientific">Aromatoleum diolicum</name>
    <dbReference type="NCBI Taxonomy" id="75796"/>
    <lineage>
        <taxon>Bacteria</taxon>
        <taxon>Pseudomonadati</taxon>
        <taxon>Pseudomonadota</taxon>
        <taxon>Betaproteobacteria</taxon>
        <taxon>Rhodocyclales</taxon>
        <taxon>Rhodocyclaceae</taxon>
        <taxon>Aromatoleum</taxon>
    </lineage>
</organism>
<accession>A0ABX1QEB7</accession>
<dbReference type="SUPFAM" id="SSF53223">
    <property type="entry name" value="Aminoacid dehydrogenase-like, N-terminal domain"/>
    <property type="match status" value="1"/>
</dbReference>
<comment type="caution">
    <text evidence="7">The sequence shown here is derived from an EMBL/GenBank/DDBJ whole genome shotgun (WGS) entry which is preliminary data.</text>
</comment>
<dbReference type="InterPro" id="IPR048381">
    <property type="entry name" value="GDH_C"/>
</dbReference>
<dbReference type="Pfam" id="PF21073">
    <property type="entry name" value="GDH_HM1"/>
    <property type="match status" value="1"/>
</dbReference>
<dbReference type="InterPro" id="IPR007780">
    <property type="entry name" value="NAD_Glu_DH_bac"/>
</dbReference>
<dbReference type="EMBL" id="WTVQ01000017">
    <property type="protein sequence ID" value="NMG75371.1"/>
    <property type="molecule type" value="Genomic_DNA"/>
</dbReference>
<name>A0ABX1QEB7_9RHOO</name>
<dbReference type="PIRSF" id="PIRSF036761">
    <property type="entry name" value="GDH_Mll4104"/>
    <property type="match status" value="1"/>
</dbReference>
<sequence length="1606" mass="179117">MQSRHSESGAASSEAVLEQIETRLPADQVALVAPFARRWFGQVAPEDLADRSVEDLYGAVLSHWHFSRKHRGGTRVRVYNPKLEEHGWESTHTVVEIVNDDMPFLVDSITMEVNRQGLTLHLIIHPVMRIVRDDAGQYLKLAEGADAQQGHYESIIHVEVDRRTEATDLEALRCGLEGVLADVRAAVTDWPAMQQRMADITREIEQNPLPVPAEETAETAAFLKWLMDDNLVLLGCRDYELTATESEPELRIRTGSGLGLLREKAGEGLSRSFGALPAQLKTTLPNLPILLTVTKSNTRSTVHRGGYIDRFSIKSFDASGHVCGERRVIGLLASTAYSTSPKLIPFLRRKVNAVIERAGLMPKSHAAKALLTILERYPRDELFQIETEELYPQAMGILRLGERQRTRLFVRCDPFARFVSCLIYVPREHYNTDQRLRMQAVLMEAFNGSSSDFDVQFSESALARILIIVRTRDSVIPPFEVYELEQRLVRATRRWEDELQRVLLEHCGEERGMALLRCYGTGFPAGYREEYSPRVAVFDIEQMESIDDDGLAMSLYIPLEAPPGRLNFKIYRTGAPVPLSQSLPMLERMGVKVIDERPSQIERQDGRNVWIHDFGLAYPGAEELDIDRLRPLFHEAFLRAWRGQIESDDFNRLTLLAGLTWREITVLRAYAKHMKQAAFTFSQAYMEQTLAAYPRLARQLIELFALRFDPARESARERHAPALLAGIDDALNNVANLDEDRILRQFLAMVRATLRTNYYQRGADDELKPYLSFKFDPKRIPNLPQPLPMFEIFVYAPRFEGVHLRGGKVARGGLRWSDRMEDFRTEILGLVKAQIVKNAVIVPVGSKGGFVVKNPPVGGDREAVLAEGIACYRLYLRGLLDLTDNLVQGQVVPPPDVVRHDADDPYLVVAADKGTASFSDYANAVAAEYGFWLGDAFASGGSAGYDHKKMAITARGAWESVKRHFRELGLNTQEQPFTVVGIGDMSGDVFGNGMLQSRQIRLVAAFDHRHVFIDPDPDPETSFAERARLFALPRSSWGDYDKSLISAGGGVWPRSAKSITLSPQMREVLAIDAEALAPSDLIRMILRAPVDLLYNGGIGTYVKAASETDAAVGDRANDAVRVNGAELHCRVIGEGGNLGMTQLGRIEFALKGGKLYTDAIDNSGGVDCSDHEVNIKILLNSVVIEGELTGKQRDALLVEMTDEVAALVLRDNYAQTQVLSVTCSRGATLLDEQGDFIRRLSIAGRLNRKLEFLPMDDEIADRAAARMGLVAPELAVLLAYSKIELYDEVLASDVPEDPYISTALSRYFPQPLRERFATQIARHPLRREIISTHVVNSMINRVGPSFVSRLQGEVGASAPDIVRAYMATREVFGLVPTWRAIEALDNLVEDAVQTAMILDCGRLVQRGTLWFLRHREWLTDLQATRAYFSPGVAALSADLHELVSDDYRAELDAMAGRYVERGVPDELARRVASLDELYSALDLVEVAADSGRPEATVAAVYFTLGGHLDLYWLGAHISALPADTRWQALARGALRIDLSNQARALAADVVKLSPELATPDVLVAAWETAHLRHIERYRHLLADVKSASSIEMSMLSVLLRELRGMA</sequence>
<reference evidence="7 8" key="1">
    <citation type="submission" date="2019-12" db="EMBL/GenBank/DDBJ databases">
        <title>Comparative genomics gives insights into the taxonomy of the Azoarcus-Aromatoleum group and reveals separate origins of nif in the plant-associated Azoarcus and non-plant-associated Aromatoleum sub-groups.</title>
        <authorList>
            <person name="Lafos M."/>
            <person name="Maluk M."/>
            <person name="Batista M."/>
            <person name="Junghare M."/>
            <person name="Carmona M."/>
            <person name="Faoro H."/>
            <person name="Cruz L.M."/>
            <person name="Battistoni F."/>
            <person name="De Souza E."/>
            <person name="Pedrosa F."/>
            <person name="Chen W.-M."/>
            <person name="Poole P.S."/>
            <person name="Dixon R.A."/>
            <person name="James E.K."/>
        </authorList>
    </citation>
    <scope>NUCLEOTIDE SEQUENCE [LARGE SCALE GENOMIC DNA]</scope>
    <source>
        <strain evidence="7 8">22Lin</strain>
    </source>
</reference>
<feature type="domain" description="NAD-glutamate dehydrogenase catalytic" evidence="2">
    <location>
        <begin position="727"/>
        <end position="1221"/>
    </location>
</feature>
<dbReference type="Pfam" id="PF05088">
    <property type="entry name" value="Bac_GDH_CD"/>
    <property type="match status" value="1"/>
</dbReference>
<dbReference type="Pfam" id="PF21076">
    <property type="entry name" value="GDH_ACT2"/>
    <property type="match status" value="1"/>
</dbReference>
<feature type="domain" description="NAD-glutamate dehydrogenase ACT2" evidence="5">
    <location>
        <begin position="407"/>
        <end position="496"/>
    </location>
</feature>
<dbReference type="Pfam" id="PF21075">
    <property type="entry name" value="GDH_ACT1"/>
    <property type="match status" value="1"/>
</dbReference>
<dbReference type="InterPro" id="IPR049059">
    <property type="entry name" value="NAD_Glu_DH_HM1"/>
</dbReference>
<evidence type="ECO:0000313" key="7">
    <source>
        <dbReference type="EMBL" id="NMG75371.1"/>
    </source>
</evidence>
<dbReference type="PANTHER" id="PTHR43403">
    <property type="entry name" value="NAD-SPECIFIC GLUTAMATE DEHYDROGENASE"/>
    <property type="match status" value="1"/>
</dbReference>
<evidence type="ECO:0000259" key="3">
    <source>
        <dbReference type="Pfam" id="PF21074"/>
    </source>
</evidence>
<dbReference type="Pfam" id="PF21079">
    <property type="entry name" value="GDH_HM2"/>
    <property type="match status" value="1"/>
</dbReference>
<dbReference type="InterPro" id="IPR049062">
    <property type="entry name" value="NAD_Glu_DH_ACT2"/>
</dbReference>
<keyword evidence="8" id="KW-1185">Reference proteome</keyword>
<evidence type="ECO:0000256" key="1">
    <source>
        <dbReference type="ARBA" id="ARBA00023002"/>
    </source>
</evidence>
<dbReference type="Pfam" id="PF21074">
    <property type="entry name" value="GDH_C"/>
    <property type="match status" value="1"/>
</dbReference>
<dbReference type="InterPro" id="IPR024727">
    <property type="entry name" value="NAD_Glu_DH_N_ACT1"/>
</dbReference>
<gene>
    <name evidence="7" type="ORF">GPA25_11445</name>
</gene>
<dbReference type="Pfam" id="PF21078">
    <property type="entry name" value="GDH_HM3"/>
    <property type="match status" value="1"/>
</dbReference>
<dbReference type="InterPro" id="IPR049064">
    <property type="entry name" value="NAD_Glu_DH_ACT3"/>
</dbReference>
<dbReference type="PANTHER" id="PTHR43403:SF1">
    <property type="entry name" value="NAD-SPECIFIC GLUTAMATE DEHYDROGENASE"/>
    <property type="match status" value="1"/>
</dbReference>
<dbReference type="Gene3D" id="3.40.50.720">
    <property type="entry name" value="NAD(P)-binding Rossmann-like Domain"/>
    <property type="match status" value="1"/>
</dbReference>
<dbReference type="Proteomes" id="UP000648984">
    <property type="component" value="Unassembled WGS sequence"/>
</dbReference>
<evidence type="ECO:0000259" key="4">
    <source>
        <dbReference type="Pfam" id="PF21075"/>
    </source>
</evidence>